<evidence type="ECO:0000313" key="1">
    <source>
        <dbReference type="EMBL" id="CAK82834.1"/>
    </source>
</evidence>
<dbReference type="AlphaFoldDB" id="A0DIG7"/>
<proteinExistence type="predicted"/>
<dbReference type="GeneID" id="5036016"/>
<dbReference type="EMBL" id="CT868441">
    <property type="protein sequence ID" value="CAK82834.1"/>
    <property type="molecule type" value="Genomic_DNA"/>
</dbReference>
<dbReference type="Proteomes" id="UP000000600">
    <property type="component" value="Unassembled WGS sequence"/>
</dbReference>
<evidence type="ECO:0000313" key="2">
    <source>
        <dbReference type="Proteomes" id="UP000000600"/>
    </source>
</evidence>
<name>A0DIG7_PARTE</name>
<sequence length="387" mass="46659">MQGIDYDVIEYFQYENSGQLFWEHNLNQIGTMEYIPNEKWIKYTINLRNCFRLRDLMFWIQKGLVLMSIEQILRLCSHLLTKVAELKQNELNHFYLTSDRIWLILRQKSQLLTITFVDIQYDIAFTGFQCPIFQSESQKQDASISILTIINQLIQHFQTSLKVSKETQQFYSHIFKSLGQHKDFVQARSEIDELLKYYSRFPNYDTYCQEFSQQYNQRGIHACDVGNYLFEIVSLSDPYECFIKEDCIFGMISLIGISIRENHLKALKDQRHQILLQDQKKYWEEFIRISLQNNILNQIREIFEQLSQYAKLEISKEDEQMMIDQILSEIKNTCILKYFFNSYWVRHAEKYKEQFIKNLFPIQKQITNLRVKLWIQEMSLQFVNQLI</sequence>
<protein>
    <submittedName>
        <fullName evidence="1">Uncharacterized protein</fullName>
    </submittedName>
</protein>
<accession>A0DIG7</accession>
<dbReference type="OrthoDB" id="309788at2759"/>
<organism evidence="1 2">
    <name type="scientific">Paramecium tetraurelia</name>
    <dbReference type="NCBI Taxonomy" id="5888"/>
    <lineage>
        <taxon>Eukaryota</taxon>
        <taxon>Sar</taxon>
        <taxon>Alveolata</taxon>
        <taxon>Ciliophora</taxon>
        <taxon>Intramacronucleata</taxon>
        <taxon>Oligohymenophorea</taxon>
        <taxon>Peniculida</taxon>
        <taxon>Parameciidae</taxon>
        <taxon>Paramecium</taxon>
    </lineage>
</organism>
<dbReference type="HOGENOM" id="CLU_057961_0_0_1"/>
<dbReference type="RefSeq" id="XP_001450231.1">
    <property type="nucleotide sequence ID" value="XM_001450194.1"/>
</dbReference>
<dbReference type="InParanoid" id="A0DIG7"/>
<keyword evidence="2" id="KW-1185">Reference proteome</keyword>
<gene>
    <name evidence="1" type="ORF">GSPATT00017206001</name>
</gene>
<dbReference type="KEGG" id="ptm:GSPATT00017206001"/>
<reference evidence="1 2" key="1">
    <citation type="journal article" date="2006" name="Nature">
        <title>Global trends of whole-genome duplications revealed by the ciliate Paramecium tetraurelia.</title>
        <authorList>
            <consortium name="Genoscope"/>
            <person name="Aury J.-M."/>
            <person name="Jaillon O."/>
            <person name="Duret L."/>
            <person name="Noel B."/>
            <person name="Jubin C."/>
            <person name="Porcel B.M."/>
            <person name="Segurens B."/>
            <person name="Daubin V."/>
            <person name="Anthouard V."/>
            <person name="Aiach N."/>
            <person name="Arnaiz O."/>
            <person name="Billaut A."/>
            <person name="Beisson J."/>
            <person name="Blanc I."/>
            <person name="Bouhouche K."/>
            <person name="Camara F."/>
            <person name="Duharcourt S."/>
            <person name="Guigo R."/>
            <person name="Gogendeau D."/>
            <person name="Katinka M."/>
            <person name="Keller A.-M."/>
            <person name="Kissmehl R."/>
            <person name="Klotz C."/>
            <person name="Koll F."/>
            <person name="Le Moue A."/>
            <person name="Lepere C."/>
            <person name="Malinsky S."/>
            <person name="Nowacki M."/>
            <person name="Nowak J.K."/>
            <person name="Plattner H."/>
            <person name="Poulain J."/>
            <person name="Ruiz F."/>
            <person name="Serrano V."/>
            <person name="Zagulski M."/>
            <person name="Dessen P."/>
            <person name="Betermier M."/>
            <person name="Weissenbach J."/>
            <person name="Scarpelli C."/>
            <person name="Schachter V."/>
            <person name="Sperling L."/>
            <person name="Meyer E."/>
            <person name="Cohen J."/>
            <person name="Wincker P."/>
        </authorList>
    </citation>
    <scope>NUCLEOTIDE SEQUENCE [LARGE SCALE GENOMIC DNA]</scope>
    <source>
        <strain evidence="1 2">Stock d4-2</strain>
    </source>
</reference>
<dbReference type="OMA" id="GFQCPIF"/>